<proteinExistence type="predicted"/>
<evidence type="ECO:0000313" key="2">
    <source>
        <dbReference type="Proteomes" id="UP001231362"/>
    </source>
</evidence>
<evidence type="ECO:0000313" key="1">
    <source>
        <dbReference type="EMBL" id="MDQ0154232.1"/>
    </source>
</evidence>
<organism evidence="1 2">
    <name type="scientific">Anoxybacillus andreesenii</name>
    <dbReference type="NCBI Taxonomy" id="1325932"/>
    <lineage>
        <taxon>Bacteria</taxon>
        <taxon>Bacillati</taxon>
        <taxon>Bacillota</taxon>
        <taxon>Bacilli</taxon>
        <taxon>Bacillales</taxon>
        <taxon>Anoxybacillaceae</taxon>
        <taxon>Anoxybacillus</taxon>
    </lineage>
</organism>
<dbReference type="Proteomes" id="UP001231362">
    <property type="component" value="Unassembled WGS sequence"/>
</dbReference>
<reference evidence="1 2" key="1">
    <citation type="submission" date="2023-07" db="EMBL/GenBank/DDBJ databases">
        <title>Genomic Encyclopedia of Type Strains, Phase IV (KMG-IV): sequencing the most valuable type-strain genomes for metagenomic binning, comparative biology and taxonomic classification.</title>
        <authorList>
            <person name="Goeker M."/>
        </authorList>
    </citation>
    <scope>NUCLEOTIDE SEQUENCE [LARGE SCALE GENOMIC DNA]</scope>
    <source>
        <strain evidence="1 2">DSM 23948</strain>
    </source>
</reference>
<keyword evidence="2" id="KW-1185">Reference proteome</keyword>
<sequence>MLQLKTSASIRERVQAVRIRQYERYGREICNGRVSYELLLKTSPPSDKTKTTYDANIYEEAGEPSPCLKT</sequence>
<dbReference type="RefSeq" id="WP_307148847.1">
    <property type="nucleotide sequence ID" value="NZ_JAUSTU010000002.1"/>
</dbReference>
<comment type="caution">
    <text evidence="1">The sequence shown here is derived from an EMBL/GenBank/DDBJ whole genome shotgun (WGS) entry which is preliminary data.</text>
</comment>
<gene>
    <name evidence="1" type="ORF">J2S07_000536</name>
</gene>
<name>A0ABT9V004_9BACL</name>
<protein>
    <submittedName>
        <fullName evidence="1">ATPase with chaperone activity</fullName>
    </submittedName>
</protein>
<dbReference type="EMBL" id="JAUSTU010000002">
    <property type="protein sequence ID" value="MDQ0154232.1"/>
    <property type="molecule type" value="Genomic_DNA"/>
</dbReference>
<accession>A0ABT9V004</accession>